<dbReference type="GO" id="GO:0016787">
    <property type="term" value="F:hydrolase activity"/>
    <property type="evidence" value="ECO:0007669"/>
    <property type="project" value="UniProtKB-KW"/>
</dbReference>
<dbReference type="Gene3D" id="1.10.3210.10">
    <property type="entry name" value="Hypothetical protein af1432"/>
    <property type="match status" value="1"/>
</dbReference>
<keyword evidence="2" id="KW-0378">Hydrolase</keyword>
<evidence type="ECO:0000313" key="5">
    <source>
        <dbReference type="Proteomes" id="UP000245778"/>
    </source>
</evidence>
<evidence type="ECO:0000313" key="4">
    <source>
        <dbReference type="Proteomes" id="UP000064844"/>
    </source>
</evidence>
<dbReference type="InterPro" id="IPR006674">
    <property type="entry name" value="HD_domain"/>
</dbReference>
<name>A0A0S2W8P5_9FIRM</name>
<dbReference type="STRING" id="1297617.IB211_03332"/>
<dbReference type="SUPFAM" id="SSF109604">
    <property type="entry name" value="HD-domain/PDEase-like"/>
    <property type="match status" value="1"/>
</dbReference>
<dbReference type="Pfam" id="PF01966">
    <property type="entry name" value="HD"/>
    <property type="match status" value="1"/>
</dbReference>
<dbReference type="EMBL" id="QEKK01000013">
    <property type="protein sequence ID" value="PVY46773.1"/>
    <property type="molecule type" value="Genomic_DNA"/>
</dbReference>
<dbReference type="Proteomes" id="UP000245778">
    <property type="component" value="Unassembled WGS sequence"/>
</dbReference>
<sequence>MYYDVNIRCFVNCVRDLLDSPEVQSMRALPHHPGTSCYEHSVFVAYVSFRLARRWGLDYRAAARAGLLHDLYLYDARNKPAYYGNQCFAHPVAALKNAWALCGSLTPMEENIIISHMWPLSRRMPRYKESLVVNLADKLCATAEVSHLYHGIRRIRNRKYRRRIAAAV</sequence>
<reference evidence="2 4" key="1">
    <citation type="journal article" date="2015" name="Nat. Commun.">
        <title>Production of butyrate from lysine and the Amadori product fructoselysine by a human gut commensal.</title>
        <authorList>
            <person name="Bui T.P."/>
            <person name="Ritari J."/>
            <person name="Boeren S."/>
            <person name="de Waard P."/>
            <person name="Plugge C.M."/>
            <person name="de Vos W.M."/>
        </authorList>
    </citation>
    <scope>NUCLEOTIDE SEQUENCE [LARGE SCALE GENOMIC DNA]</scope>
    <source>
        <strain evidence="2 4">AF211</strain>
    </source>
</reference>
<reference evidence="4" key="2">
    <citation type="submission" date="2015-04" db="EMBL/GenBank/DDBJ databases">
        <title>A butyrogenic pathway from the amino acid lysine in a human gut commensal.</title>
        <authorList>
            <person name="de Vos W.M."/>
            <person name="Bui N.T.P."/>
            <person name="Plugge C.M."/>
            <person name="Ritari J."/>
        </authorList>
    </citation>
    <scope>NUCLEOTIDE SEQUENCE [LARGE SCALE GENOMIC DNA]</scope>
    <source>
        <strain evidence="4">AF211</strain>
    </source>
</reference>
<gene>
    <name evidence="3" type="ORF">C7373_11323</name>
    <name evidence="2" type="ORF">IB211_03332</name>
</gene>
<evidence type="ECO:0000313" key="3">
    <source>
        <dbReference type="EMBL" id="PVY46773.1"/>
    </source>
</evidence>
<dbReference type="Proteomes" id="UP000064844">
    <property type="component" value="Chromosome"/>
</dbReference>
<dbReference type="KEGG" id="ibu:IB211_03332"/>
<dbReference type="eggNOG" id="COG1418">
    <property type="taxonomic scope" value="Bacteria"/>
</dbReference>
<evidence type="ECO:0000259" key="1">
    <source>
        <dbReference type="Pfam" id="PF01966"/>
    </source>
</evidence>
<dbReference type="AlphaFoldDB" id="A0A0S2W8P5"/>
<accession>A0A0S2W8P5</accession>
<keyword evidence="4" id="KW-1185">Reference proteome</keyword>
<organism evidence="2 4">
    <name type="scientific">Intestinimonas butyriciproducens</name>
    <dbReference type="NCBI Taxonomy" id="1297617"/>
    <lineage>
        <taxon>Bacteria</taxon>
        <taxon>Bacillati</taxon>
        <taxon>Bacillota</taxon>
        <taxon>Clostridia</taxon>
        <taxon>Eubacteriales</taxon>
        <taxon>Intestinimonas</taxon>
    </lineage>
</organism>
<dbReference type="OrthoDB" id="360187at2"/>
<dbReference type="GeneID" id="93230685"/>
<dbReference type="RefSeq" id="WP_033118296.1">
    <property type="nucleotide sequence ID" value="NZ_CALICV010000069.1"/>
</dbReference>
<feature type="domain" description="HD" evidence="1">
    <location>
        <begin position="38"/>
        <end position="141"/>
    </location>
</feature>
<evidence type="ECO:0000313" key="2">
    <source>
        <dbReference type="EMBL" id="ALP95720.1"/>
    </source>
</evidence>
<reference evidence="3 5" key="3">
    <citation type="submission" date="2018-04" db="EMBL/GenBank/DDBJ databases">
        <title>Genomic Encyclopedia of Type Strains, Phase IV (KMG-IV): sequencing the most valuable type-strain genomes for metagenomic binning, comparative biology and taxonomic classification.</title>
        <authorList>
            <person name="Goeker M."/>
        </authorList>
    </citation>
    <scope>NUCLEOTIDE SEQUENCE [LARGE SCALE GENOMIC DNA]</scope>
    <source>
        <strain evidence="3 5">DSM 26588</strain>
    </source>
</reference>
<proteinExistence type="predicted"/>
<dbReference type="EMBL" id="CP011307">
    <property type="protein sequence ID" value="ALP95720.1"/>
    <property type="molecule type" value="Genomic_DNA"/>
</dbReference>
<protein>
    <submittedName>
        <fullName evidence="2">HD family hydrolase, diverged</fullName>
    </submittedName>
</protein>